<evidence type="ECO:0000313" key="1">
    <source>
        <dbReference type="EMBL" id="JAS96522.1"/>
    </source>
</evidence>
<sequence>MSNQVLSQFCTSNVVGEPDVYIIRNCEPETRFLNEISSEKINIFIKSEFLEPFTEVTEQKDVLQNYLRLSSVTQPRGKCSSHGTKLSEAVGESSVYFGT</sequence>
<dbReference type="EMBL" id="GECU01011184">
    <property type="protein sequence ID" value="JAS96522.1"/>
    <property type="molecule type" value="Transcribed_RNA"/>
</dbReference>
<dbReference type="AlphaFoldDB" id="A0A1B6JBI0"/>
<reference evidence="1" key="1">
    <citation type="submission" date="2015-11" db="EMBL/GenBank/DDBJ databases">
        <title>De novo transcriptome assembly of four potential Pierce s Disease insect vectors from Arizona vineyards.</title>
        <authorList>
            <person name="Tassone E.E."/>
        </authorList>
    </citation>
    <scope>NUCLEOTIDE SEQUENCE</scope>
</reference>
<proteinExistence type="predicted"/>
<accession>A0A1B6JBI0</accession>
<protein>
    <submittedName>
        <fullName evidence="1">Uncharacterized protein</fullName>
    </submittedName>
</protein>
<gene>
    <name evidence="1" type="ORF">g.38635</name>
</gene>
<name>A0A1B6JBI0_9HEMI</name>
<organism evidence="1">
    <name type="scientific">Homalodisca liturata</name>
    <dbReference type="NCBI Taxonomy" id="320908"/>
    <lineage>
        <taxon>Eukaryota</taxon>
        <taxon>Metazoa</taxon>
        <taxon>Ecdysozoa</taxon>
        <taxon>Arthropoda</taxon>
        <taxon>Hexapoda</taxon>
        <taxon>Insecta</taxon>
        <taxon>Pterygota</taxon>
        <taxon>Neoptera</taxon>
        <taxon>Paraneoptera</taxon>
        <taxon>Hemiptera</taxon>
        <taxon>Auchenorrhyncha</taxon>
        <taxon>Membracoidea</taxon>
        <taxon>Cicadellidae</taxon>
        <taxon>Cicadellinae</taxon>
        <taxon>Proconiini</taxon>
        <taxon>Homalodisca</taxon>
    </lineage>
</organism>